<evidence type="ECO:0000313" key="2">
    <source>
        <dbReference type="Proteomes" id="UP001164746"/>
    </source>
</evidence>
<sequence length="99" mass="11191">MKKQAQPVHKDTSITKCNVLKVVASLFDPLGLFSSVSLCGKSTRSIWYKNVEWGEIITDDRHESVLHIHAICLLTRCLFKGIHDSLSYEAFEHTFSAVI</sequence>
<proteinExistence type="predicted"/>
<evidence type="ECO:0000313" key="1">
    <source>
        <dbReference type="EMBL" id="WAR13498.1"/>
    </source>
</evidence>
<dbReference type="Proteomes" id="UP001164746">
    <property type="component" value="Chromosome 8"/>
</dbReference>
<keyword evidence="2" id="KW-1185">Reference proteome</keyword>
<reference evidence="1" key="1">
    <citation type="submission" date="2022-11" db="EMBL/GenBank/DDBJ databases">
        <title>Centuries of genome instability and evolution in soft-shell clam transmissible cancer (bioRxiv).</title>
        <authorList>
            <person name="Hart S.F.M."/>
            <person name="Yonemitsu M.A."/>
            <person name="Giersch R.M."/>
            <person name="Beal B.F."/>
            <person name="Arriagada G."/>
            <person name="Davis B.W."/>
            <person name="Ostrander E.A."/>
            <person name="Goff S.P."/>
            <person name="Metzger M.J."/>
        </authorList>
    </citation>
    <scope>NUCLEOTIDE SEQUENCE</scope>
    <source>
        <strain evidence="1">MELC-2E11</strain>
        <tissue evidence="1">Siphon/mantle</tissue>
    </source>
</reference>
<dbReference type="EMBL" id="CP111019">
    <property type="protein sequence ID" value="WAR13498.1"/>
    <property type="molecule type" value="Genomic_DNA"/>
</dbReference>
<dbReference type="Pfam" id="PF05380">
    <property type="entry name" value="Peptidase_A17"/>
    <property type="match status" value="1"/>
</dbReference>
<gene>
    <name evidence="1" type="ORF">MAR_027678</name>
</gene>
<accession>A0ABY7EU77</accession>
<name>A0ABY7EU77_MYAAR</name>
<dbReference type="InterPro" id="IPR008042">
    <property type="entry name" value="Retrotrans_Pao"/>
</dbReference>
<protein>
    <submittedName>
        <fullName evidence="1">Uncharacterized protein</fullName>
    </submittedName>
</protein>
<organism evidence="1 2">
    <name type="scientific">Mya arenaria</name>
    <name type="common">Soft-shell clam</name>
    <dbReference type="NCBI Taxonomy" id="6604"/>
    <lineage>
        <taxon>Eukaryota</taxon>
        <taxon>Metazoa</taxon>
        <taxon>Spiralia</taxon>
        <taxon>Lophotrochozoa</taxon>
        <taxon>Mollusca</taxon>
        <taxon>Bivalvia</taxon>
        <taxon>Autobranchia</taxon>
        <taxon>Heteroconchia</taxon>
        <taxon>Euheterodonta</taxon>
        <taxon>Imparidentia</taxon>
        <taxon>Neoheterodontei</taxon>
        <taxon>Myida</taxon>
        <taxon>Myoidea</taxon>
        <taxon>Myidae</taxon>
        <taxon>Mya</taxon>
    </lineage>
</organism>